<dbReference type="Gene3D" id="3.40.50.150">
    <property type="entry name" value="Vaccinia Virus protein VP39"/>
    <property type="match status" value="1"/>
</dbReference>
<evidence type="ECO:0000256" key="1">
    <source>
        <dbReference type="ARBA" id="ARBA00022603"/>
    </source>
</evidence>
<dbReference type="NCBIfam" id="TIGR00095">
    <property type="entry name" value="16S rRNA (guanine(966)-N(2))-methyltransferase RsmD"/>
    <property type="match status" value="1"/>
</dbReference>
<dbReference type="CDD" id="cd02440">
    <property type="entry name" value="AdoMet_MTases"/>
    <property type="match status" value="1"/>
</dbReference>
<dbReference type="AlphaFoldDB" id="A0A239A4L5"/>
<accession>A0A239A4L5</accession>
<dbReference type="PIRSF" id="PIRSF004553">
    <property type="entry name" value="CHP00095"/>
    <property type="match status" value="1"/>
</dbReference>
<dbReference type="GO" id="GO:0003676">
    <property type="term" value="F:nucleic acid binding"/>
    <property type="evidence" value="ECO:0007669"/>
    <property type="project" value="InterPro"/>
</dbReference>
<sequence length="187" mass="20922">MRIIAGKARGLKLITPRDLQIRPTSDRVKESVFNIIQSNVYDSIIVDLFAGTGNLGIEALSRNAKKVYFIDGSKDSVDIIKENLAKTNFISQAEVISGDVVAGIHKLAEKNVQADIIFMDPPYNKGLALVALEHIASKKLLNSSGIIVVEHDKMENMPEEMDIIIRFRRKDYGNTSVSFYKQKEEIK</sequence>
<proteinExistence type="predicted"/>
<protein>
    <submittedName>
        <fullName evidence="3">16S rRNA (Guanine(966)-N(2))-methyltransferase RsmD</fullName>
    </submittedName>
</protein>
<name>A0A239A4L5_9FIRM</name>
<dbReference type="GO" id="GO:0008168">
    <property type="term" value="F:methyltransferase activity"/>
    <property type="evidence" value="ECO:0007669"/>
    <property type="project" value="UniProtKB-KW"/>
</dbReference>
<keyword evidence="1 3" id="KW-0489">Methyltransferase</keyword>
<organism evidence="3 4">
    <name type="scientific">Anaerovirgula multivorans</name>
    <dbReference type="NCBI Taxonomy" id="312168"/>
    <lineage>
        <taxon>Bacteria</taxon>
        <taxon>Bacillati</taxon>
        <taxon>Bacillota</taxon>
        <taxon>Clostridia</taxon>
        <taxon>Peptostreptococcales</taxon>
        <taxon>Natronincolaceae</taxon>
        <taxon>Anaerovirgula</taxon>
    </lineage>
</organism>
<dbReference type="PANTHER" id="PTHR43542">
    <property type="entry name" value="METHYLTRANSFERASE"/>
    <property type="match status" value="1"/>
</dbReference>
<dbReference type="Proteomes" id="UP000198304">
    <property type="component" value="Unassembled WGS sequence"/>
</dbReference>
<gene>
    <name evidence="3" type="ORF">SAMN05446037_1001338</name>
</gene>
<dbReference type="OrthoDB" id="9803017at2"/>
<dbReference type="EMBL" id="FZOJ01000001">
    <property type="protein sequence ID" value="SNR90597.1"/>
    <property type="molecule type" value="Genomic_DNA"/>
</dbReference>
<dbReference type="Pfam" id="PF03602">
    <property type="entry name" value="Cons_hypoth95"/>
    <property type="match status" value="1"/>
</dbReference>
<dbReference type="PROSITE" id="PS00092">
    <property type="entry name" value="N6_MTASE"/>
    <property type="match status" value="1"/>
</dbReference>
<dbReference type="InterPro" id="IPR002052">
    <property type="entry name" value="DNA_methylase_N6_adenine_CS"/>
</dbReference>
<dbReference type="InterPro" id="IPR029063">
    <property type="entry name" value="SAM-dependent_MTases_sf"/>
</dbReference>
<dbReference type="GO" id="GO:0031167">
    <property type="term" value="P:rRNA methylation"/>
    <property type="evidence" value="ECO:0007669"/>
    <property type="project" value="InterPro"/>
</dbReference>
<dbReference type="InterPro" id="IPR004398">
    <property type="entry name" value="RNA_MeTrfase_RsmD"/>
</dbReference>
<keyword evidence="2 3" id="KW-0808">Transferase</keyword>
<dbReference type="PANTHER" id="PTHR43542:SF1">
    <property type="entry name" value="METHYLTRANSFERASE"/>
    <property type="match status" value="1"/>
</dbReference>
<evidence type="ECO:0000313" key="4">
    <source>
        <dbReference type="Proteomes" id="UP000198304"/>
    </source>
</evidence>
<reference evidence="3 4" key="1">
    <citation type="submission" date="2017-06" db="EMBL/GenBank/DDBJ databases">
        <authorList>
            <person name="Kim H.J."/>
            <person name="Triplett B.A."/>
        </authorList>
    </citation>
    <scope>NUCLEOTIDE SEQUENCE [LARGE SCALE GENOMIC DNA]</scope>
    <source>
        <strain evidence="3 4">SCA</strain>
    </source>
</reference>
<evidence type="ECO:0000256" key="2">
    <source>
        <dbReference type="ARBA" id="ARBA00022679"/>
    </source>
</evidence>
<evidence type="ECO:0000313" key="3">
    <source>
        <dbReference type="EMBL" id="SNR90597.1"/>
    </source>
</evidence>
<keyword evidence="4" id="KW-1185">Reference proteome</keyword>
<dbReference type="SUPFAM" id="SSF53335">
    <property type="entry name" value="S-adenosyl-L-methionine-dependent methyltransferases"/>
    <property type="match status" value="1"/>
</dbReference>
<dbReference type="RefSeq" id="WP_089281118.1">
    <property type="nucleotide sequence ID" value="NZ_FZOJ01000001.1"/>
</dbReference>